<comment type="caution">
    <text evidence="1">The sequence shown here is derived from an EMBL/GenBank/DDBJ whole genome shotgun (WGS) entry which is preliminary data.</text>
</comment>
<name>A0A418MAB2_9BACT</name>
<evidence type="ECO:0000313" key="1">
    <source>
        <dbReference type="EMBL" id="RIV23313.1"/>
    </source>
</evidence>
<gene>
    <name evidence="1" type="ORF">DYU11_09915</name>
</gene>
<dbReference type="EMBL" id="QXED01000003">
    <property type="protein sequence ID" value="RIV23313.1"/>
    <property type="molecule type" value="Genomic_DNA"/>
</dbReference>
<sequence length="312" mass="35619">MKHSVPFLFIVALFGMTSCKLDVIQPEESHLNSTGRMTADVQADYRGVYVDGFRHILGNSQREDSLLTWCVSHSINAISLYDLNTVMGDERYTELAWFVKKARTNYGISQVAAVRGSSANFTQNATYDASRMDLNERFNVYNLENEWWNNGPSCNFSCYSTILQSMSNKARNASPPITAEAYIGWFQNPTGQESQQAKTLVRWLDRILVHDYRPYPQFGYMQSRLSLLGKAAQNQNRVLDVIVLFSAEPEFMQNYFSVSGQNHSFDEAYADIVNQFNAATFSGKNNIRLIGYQIFDYSFAKQARPTYISLFQ</sequence>
<dbReference type="RefSeq" id="WP_119667531.1">
    <property type="nucleotide sequence ID" value="NZ_QXED01000003.1"/>
</dbReference>
<dbReference type="PROSITE" id="PS51257">
    <property type="entry name" value="PROKAR_LIPOPROTEIN"/>
    <property type="match status" value="1"/>
</dbReference>
<dbReference type="Proteomes" id="UP000283523">
    <property type="component" value="Unassembled WGS sequence"/>
</dbReference>
<reference evidence="1 2" key="1">
    <citation type="submission" date="2018-08" db="EMBL/GenBank/DDBJ databases">
        <title>Fibrisoma montanum sp. nov., isolated from Danxia mountain soil.</title>
        <authorList>
            <person name="Huang Y."/>
        </authorList>
    </citation>
    <scope>NUCLEOTIDE SEQUENCE [LARGE SCALE GENOMIC DNA]</scope>
    <source>
        <strain evidence="1 2">HYT19</strain>
    </source>
</reference>
<dbReference type="AlphaFoldDB" id="A0A418MAB2"/>
<protein>
    <submittedName>
        <fullName evidence="1">Uncharacterized protein</fullName>
    </submittedName>
</protein>
<evidence type="ECO:0000313" key="2">
    <source>
        <dbReference type="Proteomes" id="UP000283523"/>
    </source>
</evidence>
<accession>A0A418MAB2</accession>
<proteinExistence type="predicted"/>
<keyword evidence="2" id="KW-1185">Reference proteome</keyword>
<organism evidence="1 2">
    <name type="scientific">Fibrisoma montanum</name>
    <dbReference type="NCBI Taxonomy" id="2305895"/>
    <lineage>
        <taxon>Bacteria</taxon>
        <taxon>Pseudomonadati</taxon>
        <taxon>Bacteroidota</taxon>
        <taxon>Cytophagia</taxon>
        <taxon>Cytophagales</taxon>
        <taxon>Spirosomataceae</taxon>
        <taxon>Fibrisoma</taxon>
    </lineage>
</organism>
<dbReference type="OrthoDB" id="932463at2"/>